<feature type="transmembrane region" description="Helical" evidence="1">
    <location>
        <begin position="12"/>
        <end position="31"/>
    </location>
</feature>
<evidence type="ECO:0000256" key="1">
    <source>
        <dbReference type="SAM" id="Phobius"/>
    </source>
</evidence>
<organism evidence="2 3">
    <name type="scientific">Caenorhabditis angaria</name>
    <dbReference type="NCBI Taxonomy" id="860376"/>
    <lineage>
        <taxon>Eukaryota</taxon>
        <taxon>Metazoa</taxon>
        <taxon>Ecdysozoa</taxon>
        <taxon>Nematoda</taxon>
        <taxon>Chromadorea</taxon>
        <taxon>Rhabditida</taxon>
        <taxon>Rhabditina</taxon>
        <taxon>Rhabditomorpha</taxon>
        <taxon>Rhabditoidea</taxon>
        <taxon>Rhabditidae</taxon>
        <taxon>Peloderinae</taxon>
        <taxon>Caenorhabditis</taxon>
    </lineage>
</organism>
<evidence type="ECO:0000313" key="3">
    <source>
        <dbReference type="Proteomes" id="UP001152747"/>
    </source>
</evidence>
<dbReference type="EMBL" id="CANHGI010000005">
    <property type="protein sequence ID" value="CAI5450942.1"/>
    <property type="molecule type" value="Genomic_DNA"/>
</dbReference>
<accession>A0A9P1N7S0</accession>
<keyword evidence="1" id="KW-0812">Transmembrane</keyword>
<keyword evidence="1" id="KW-0472">Membrane</keyword>
<name>A0A9P1N7S0_9PELO</name>
<protein>
    <submittedName>
        <fullName evidence="2">Uncharacterized protein</fullName>
    </submittedName>
</protein>
<keyword evidence="3" id="KW-1185">Reference proteome</keyword>
<keyword evidence="1" id="KW-1133">Transmembrane helix</keyword>
<feature type="transmembrane region" description="Helical" evidence="1">
    <location>
        <begin position="151"/>
        <end position="173"/>
    </location>
</feature>
<proteinExistence type="predicted"/>
<sequence>MIWEIIKVSHYLISILGIVFHILFIRFVIFSKVLDGYCRTTSFLISTGQLAVLFSYPISISLCFSMGFEFEQNECVYSNENQIFRLIHIYGEYTTIGPLFILICDRLISFSIYIKCVSKTIYYDNQGKVSLGNRYKISQSYEIIKSYIPPIFFSVVLKIIIFGLAIAFLFHQIQIDGKLYMIYSLFLNTEASIFPVLIIYLHRHFRNKIVVFLHLNKVQNTKNVEVHALTGTVLNNTTTQEQYFDGLKTTWK</sequence>
<dbReference type="Proteomes" id="UP001152747">
    <property type="component" value="Unassembled WGS sequence"/>
</dbReference>
<feature type="transmembrane region" description="Helical" evidence="1">
    <location>
        <begin position="179"/>
        <end position="201"/>
    </location>
</feature>
<dbReference type="AlphaFoldDB" id="A0A9P1N7S0"/>
<comment type="caution">
    <text evidence="2">The sequence shown here is derived from an EMBL/GenBank/DDBJ whole genome shotgun (WGS) entry which is preliminary data.</text>
</comment>
<gene>
    <name evidence="2" type="ORF">CAMP_LOCUS13579</name>
</gene>
<reference evidence="2" key="1">
    <citation type="submission" date="2022-11" db="EMBL/GenBank/DDBJ databases">
        <authorList>
            <person name="Kikuchi T."/>
        </authorList>
    </citation>
    <scope>NUCLEOTIDE SEQUENCE</scope>
    <source>
        <strain evidence="2">PS1010</strain>
    </source>
</reference>
<feature type="transmembrane region" description="Helical" evidence="1">
    <location>
        <begin position="43"/>
        <end position="64"/>
    </location>
</feature>
<evidence type="ECO:0000313" key="2">
    <source>
        <dbReference type="EMBL" id="CAI5450942.1"/>
    </source>
</evidence>